<keyword evidence="1" id="KW-0695">RNA-directed DNA polymerase</keyword>
<dbReference type="STRING" id="35608.A0A2U1PU15"/>
<sequence length="607" mass="67744">MTDTIIRSIHGPLGGVFNPNTYKKATGTWSQIINLKGDVSKVVQTYKKPSHASGISTPTIILSQDIPNDFPLALLGCYKDFRSIANTRTMCSTEGFLEVDFKYLGGLWLWHNDFVVEERLIWLEIEGVPIRAWNNDTFTQICRKWGEVLFMDDSDSCNRLSKRLCVKSSHALLVFASTLVTINNVTYAIRVRELCSWTPTFIGVDHDSDEASSIGAHEKQEDQLFEENDVESVVEIKDDTGTGPDDPNGHDQDTDVKVHVPTHVPYDLNNSPVDSDPFGLGPLINKKSTKGPNVCYSDTPEFPPGYSPINDDQQTSDSIHKLSGGESITQPGFSLLERLEETIKVGLALGLNMEGCEKTLASLIADKGGIDESKMSQVDLWMLRQVWGNIHFDFASSSARGMSGGISLVVDTWNNDGIVNANGMVLFEEKLQNLKKVIREWVGANKSASYAKKKDHQTRLSSIDVKIDQGIATDEDFKNHEEVSHMANIIGCGAANFPLKYLGVPVGCNMVRCYNWNAILQKFSSKLCSWKARLLSVGGRLSSIKSVLGNLPTYYMSIYLMPVSIRKKLESMRNKFFIGGDPDDKKITWEYNNIKNTPIYCQEDKRH</sequence>
<keyword evidence="2" id="KW-1185">Reference proteome</keyword>
<proteinExistence type="predicted"/>
<dbReference type="GO" id="GO:0003964">
    <property type="term" value="F:RNA-directed DNA polymerase activity"/>
    <property type="evidence" value="ECO:0007669"/>
    <property type="project" value="UniProtKB-KW"/>
</dbReference>
<accession>A0A2U1PU15</accession>
<dbReference type="AlphaFoldDB" id="A0A2U1PU15"/>
<evidence type="ECO:0000313" key="2">
    <source>
        <dbReference type="Proteomes" id="UP000245207"/>
    </source>
</evidence>
<dbReference type="EMBL" id="PKPP01000737">
    <property type="protein sequence ID" value="PWA89223.1"/>
    <property type="molecule type" value="Genomic_DNA"/>
</dbReference>
<keyword evidence="1" id="KW-0548">Nucleotidyltransferase</keyword>
<gene>
    <name evidence="1" type="ORF">CTI12_AA112740</name>
</gene>
<dbReference type="PANTHER" id="PTHR33116:SF78">
    <property type="entry name" value="OS12G0587133 PROTEIN"/>
    <property type="match status" value="1"/>
</dbReference>
<comment type="caution">
    <text evidence="1">The sequence shown here is derived from an EMBL/GenBank/DDBJ whole genome shotgun (WGS) entry which is preliminary data.</text>
</comment>
<organism evidence="1 2">
    <name type="scientific">Artemisia annua</name>
    <name type="common">Sweet wormwood</name>
    <dbReference type="NCBI Taxonomy" id="35608"/>
    <lineage>
        <taxon>Eukaryota</taxon>
        <taxon>Viridiplantae</taxon>
        <taxon>Streptophyta</taxon>
        <taxon>Embryophyta</taxon>
        <taxon>Tracheophyta</taxon>
        <taxon>Spermatophyta</taxon>
        <taxon>Magnoliopsida</taxon>
        <taxon>eudicotyledons</taxon>
        <taxon>Gunneridae</taxon>
        <taxon>Pentapetalae</taxon>
        <taxon>asterids</taxon>
        <taxon>campanulids</taxon>
        <taxon>Asterales</taxon>
        <taxon>Asteraceae</taxon>
        <taxon>Asteroideae</taxon>
        <taxon>Anthemideae</taxon>
        <taxon>Artemisiinae</taxon>
        <taxon>Artemisia</taxon>
    </lineage>
</organism>
<protein>
    <submittedName>
        <fullName evidence="1">RNA-directed DNA polymerase, eukaryota, Reverse transcriptase zinc-binding domain protein</fullName>
    </submittedName>
</protein>
<dbReference type="Proteomes" id="UP000245207">
    <property type="component" value="Unassembled WGS sequence"/>
</dbReference>
<name>A0A2U1PU15_ARTAN</name>
<keyword evidence="1" id="KW-0808">Transferase</keyword>
<dbReference type="PANTHER" id="PTHR33116">
    <property type="entry name" value="REVERSE TRANSCRIPTASE ZINC-BINDING DOMAIN-CONTAINING PROTEIN-RELATED-RELATED"/>
    <property type="match status" value="1"/>
</dbReference>
<evidence type="ECO:0000313" key="1">
    <source>
        <dbReference type="EMBL" id="PWA89223.1"/>
    </source>
</evidence>
<reference evidence="1 2" key="1">
    <citation type="journal article" date="2018" name="Mol. Plant">
        <title>The genome of Artemisia annua provides insight into the evolution of Asteraceae family and artemisinin biosynthesis.</title>
        <authorList>
            <person name="Shen Q."/>
            <person name="Zhang L."/>
            <person name="Liao Z."/>
            <person name="Wang S."/>
            <person name="Yan T."/>
            <person name="Shi P."/>
            <person name="Liu M."/>
            <person name="Fu X."/>
            <person name="Pan Q."/>
            <person name="Wang Y."/>
            <person name="Lv Z."/>
            <person name="Lu X."/>
            <person name="Zhang F."/>
            <person name="Jiang W."/>
            <person name="Ma Y."/>
            <person name="Chen M."/>
            <person name="Hao X."/>
            <person name="Li L."/>
            <person name="Tang Y."/>
            <person name="Lv G."/>
            <person name="Zhou Y."/>
            <person name="Sun X."/>
            <person name="Brodelius P.E."/>
            <person name="Rose J.K.C."/>
            <person name="Tang K."/>
        </authorList>
    </citation>
    <scope>NUCLEOTIDE SEQUENCE [LARGE SCALE GENOMIC DNA]</scope>
    <source>
        <strain evidence="2">cv. Huhao1</strain>
        <tissue evidence="1">Leaf</tissue>
    </source>
</reference>